<keyword evidence="7" id="KW-0548">Nucleotidyltransferase</keyword>
<evidence type="ECO:0000256" key="3">
    <source>
        <dbReference type="ARBA" id="ARBA00012584"/>
    </source>
</evidence>
<keyword evidence="4" id="KW-0963">Cytoplasm</keyword>
<dbReference type="InterPro" id="IPR017945">
    <property type="entry name" value="DHBP_synth_RibB-like_a/b_dom"/>
</dbReference>
<keyword evidence="6" id="KW-0819">tRNA processing</keyword>
<evidence type="ECO:0000313" key="13">
    <source>
        <dbReference type="EMBL" id="CAE6769668.1"/>
    </source>
</evidence>
<reference evidence="13 14" key="1">
    <citation type="submission" date="2021-02" db="EMBL/GenBank/DDBJ databases">
        <authorList>
            <person name="Han P."/>
        </authorList>
    </citation>
    <scope>NUCLEOTIDE SEQUENCE [LARGE SCALE GENOMIC DNA]</scope>
    <source>
        <strain evidence="13">Candidatus Nitrospira sp. ZN2</strain>
    </source>
</reference>
<keyword evidence="9" id="KW-0067">ATP-binding</keyword>
<dbReference type="Proteomes" id="UP000675880">
    <property type="component" value="Unassembled WGS sequence"/>
</dbReference>
<organism evidence="13 14">
    <name type="scientific">Nitrospira defluvii</name>
    <dbReference type="NCBI Taxonomy" id="330214"/>
    <lineage>
        <taxon>Bacteria</taxon>
        <taxon>Pseudomonadati</taxon>
        <taxon>Nitrospirota</taxon>
        <taxon>Nitrospiria</taxon>
        <taxon>Nitrospirales</taxon>
        <taxon>Nitrospiraceae</taxon>
        <taxon>Nitrospira</taxon>
    </lineage>
</organism>
<evidence type="ECO:0000256" key="5">
    <source>
        <dbReference type="ARBA" id="ARBA00022679"/>
    </source>
</evidence>
<accession>A0ABN7LUZ8</accession>
<evidence type="ECO:0000256" key="7">
    <source>
        <dbReference type="ARBA" id="ARBA00022695"/>
    </source>
</evidence>
<dbReference type="InterPro" id="IPR050156">
    <property type="entry name" value="TC-AMP_synthase_SUA5"/>
</dbReference>
<evidence type="ECO:0000256" key="4">
    <source>
        <dbReference type="ARBA" id="ARBA00022490"/>
    </source>
</evidence>
<comment type="catalytic activity">
    <reaction evidence="11">
        <text>L-threonine + hydrogencarbonate + ATP = L-threonylcarbamoyladenylate + diphosphate + H2O</text>
        <dbReference type="Rhea" id="RHEA:36407"/>
        <dbReference type="ChEBI" id="CHEBI:15377"/>
        <dbReference type="ChEBI" id="CHEBI:17544"/>
        <dbReference type="ChEBI" id="CHEBI:30616"/>
        <dbReference type="ChEBI" id="CHEBI:33019"/>
        <dbReference type="ChEBI" id="CHEBI:57926"/>
        <dbReference type="ChEBI" id="CHEBI:73682"/>
        <dbReference type="EC" id="2.7.7.87"/>
    </reaction>
</comment>
<dbReference type="PANTHER" id="PTHR17490:SF16">
    <property type="entry name" value="THREONYLCARBAMOYL-AMP SYNTHASE"/>
    <property type="match status" value="1"/>
</dbReference>
<comment type="subcellular location">
    <subcellularLocation>
        <location evidence="1">Cytoplasm</location>
    </subcellularLocation>
</comment>
<evidence type="ECO:0000256" key="2">
    <source>
        <dbReference type="ARBA" id="ARBA00007663"/>
    </source>
</evidence>
<comment type="caution">
    <text evidence="13">The sequence shown here is derived from an EMBL/GenBank/DDBJ whole genome shotgun (WGS) entry which is preliminary data.</text>
</comment>
<sequence>MALVLPFTDASCDAALPEVQRVLARHGVVALPTETYYGLAVRPTDEAALRRLVEVKGRPPDKPILVLIGAPEQLVPLVDAITPAASLLMERFWPGPLTIVFPAASGLSPLLTAGSGTIGVRWSPLPVLQRLLTHTGPLTGTSANRSSESPLADAGAVQKVLGSCIDLILDGGRAPGGSASTVVDACECPRLLRAGVIAADHIRAALEQSGYILSS</sequence>
<dbReference type="PROSITE" id="PS51163">
    <property type="entry name" value="YRDC"/>
    <property type="match status" value="1"/>
</dbReference>
<keyword evidence="8" id="KW-0547">Nucleotide-binding</keyword>
<keyword evidence="5" id="KW-0808">Transferase</keyword>
<evidence type="ECO:0000256" key="9">
    <source>
        <dbReference type="ARBA" id="ARBA00022840"/>
    </source>
</evidence>
<evidence type="ECO:0000259" key="12">
    <source>
        <dbReference type="PROSITE" id="PS51163"/>
    </source>
</evidence>
<evidence type="ECO:0000256" key="10">
    <source>
        <dbReference type="ARBA" id="ARBA00029774"/>
    </source>
</evidence>
<evidence type="ECO:0000256" key="1">
    <source>
        <dbReference type="ARBA" id="ARBA00004496"/>
    </source>
</evidence>
<evidence type="ECO:0000256" key="8">
    <source>
        <dbReference type="ARBA" id="ARBA00022741"/>
    </source>
</evidence>
<dbReference type="RefSeq" id="WP_213043067.1">
    <property type="nucleotide sequence ID" value="NZ_CAJNBJ010000017.1"/>
</dbReference>
<comment type="similarity">
    <text evidence="2">Belongs to the SUA5 family.</text>
</comment>
<protein>
    <recommendedName>
        <fullName evidence="10">L-threonylcarbamoyladenylate synthase</fullName>
        <ecNumber evidence="3">2.7.7.87</ecNumber>
    </recommendedName>
    <alternativeName>
        <fullName evidence="10">L-threonylcarbamoyladenylate synthase</fullName>
    </alternativeName>
</protein>
<dbReference type="EC" id="2.7.7.87" evidence="3"/>
<evidence type="ECO:0000256" key="11">
    <source>
        <dbReference type="ARBA" id="ARBA00048366"/>
    </source>
</evidence>
<evidence type="ECO:0000313" key="14">
    <source>
        <dbReference type="Proteomes" id="UP000675880"/>
    </source>
</evidence>
<dbReference type="PANTHER" id="PTHR17490">
    <property type="entry name" value="SUA5"/>
    <property type="match status" value="1"/>
</dbReference>
<dbReference type="Pfam" id="PF01300">
    <property type="entry name" value="Sua5_yciO_yrdC"/>
    <property type="match status" value="1"/>
</dbReference>
<evidence type="ECO:0000256" key="6">
    <source>
        <dbReference type="ARBA" id="ARBA00022694"/>
    </source>
</evidence>
<dbReference type="Gene3D" id="3.90.870.10">
    <property type="entry name" value="DHBP synthase"/>
    <property type="match status" value="1"/>
</dbReference>
<gene>
    <name evidence="13" type="ORF">NSPZN2_40214</name>
</gene>
<dbReference type="InterPro" id="IPR006070">
    <property type="entry name" value="Sua5-like_dom"/>
</dbReference>
<keyword evidence="14" id="KW-1185">Reference proteome</keyword>
<feature type="domain" description="YrdC-like" evidence="12">
    <location>
        <begin position="13"/>
        <end position="197"/>
    </location>
</feature>
<dbReference type="NCBIfam" id="TIGR00057">
    <property type="entry name" value="L-threonylcarbamoyladenylate synthase"/>
    <property type="match status" value="1"/>
</dbReference>
<name>A0ABN7LUZ8_9BACT</name>
<dbReference type="SUPFAM" id="SSF55821">
    <property type="entry name" value="YrdC/RibB"/>
    <property type="match status" value="1"/>
</dbReference>
<dbReference type="EMBL" id="CAJNBJ010000017">
    <property type="protein sequence ID" value="CAE6769668.1"/>
    <property type="molecule type" value="Genomic_DNA"/>
</dbReference>
<proteinExistence type="inferred from homology"/>